<proteinExistence type="predicted"/>
<sequence length="157" mass="17371">MRTSTTGGSACFSGSSMRPTTSPRTRNSCCSRGRGCRLVRMTDADRLRDCLCSSRDLAKLYAEAALEAANNGVREFFLAMHGEETHNQEVLFHFLHTRGEHPTRAADPGHIAAVRQRYGEAYRALGLTDPPSFRRYATADPRVPPAAAQAPEHFRPH</sequence>
<evidence type="ECO:0000313" key="2">
    <source>
        <dbReference type="EMBL" id="MBY6276231.1"/>
    </source>
</evidence>
<dbReference type="InterPro" id="IPR012851">
    <property type="entry name" value="Spore_coat_CotF-like"/>
</dbReference>
<gene>
    <name evidence="2" type="ORF">CWE10_08415</name>
</gene>
<feature type="region of interest" description="Disordered" evidence="1">
    <location>
        <begin position="1"/>
        <end position="27"/>
    </location>
</feature>
<comment type="caution">
    <text evidence="2">The sequence shown here is derived from an EMBL/GenBank/DDBJ whole genome shotgun (WGS) entry which is preliminary data.</text>
</comment>
<evidence type="ECO:0000313" key="3">
    <source>
        <dbReference type="Proteomes" id="UP000732377"/>
    </source>
</evidence>
<dbReference type="Pfam" id="PF07875">
    <property type="entry name" value="Coat_F"/>
    <property type="match status" value="1"/>
</dbReference>
<reference evidence="2" key="1">
    <citation type="submission" date="2017-11" db="EMBL/GenBank/DDBJ databases">
        <title>Three new genomes from thermophilic consortium.</title>
        <authorList>
            <person name="Quaggio R."/>
            <person name="Amgarten D."/>
            <person name="Setubal J.C."/>
        </authorList>
    </citation>
    <scope>NUCLEOTIDE SEQUENCE</scope>
    <source>
        <strain evidence="2">ZCTH01-B2</strain>
    </source>
</reference>
<protein>
    <submittedName>
        <fullName evidence="2">Uncharacterized protein</fullName>
    </submittedName>
</protein>
<evidence type="ECO:0000256" key="1">
    <source>
        <dbReference type="SAM" id="MobiDB-lite"/>
    </source>
</evidence>
<dbReference type="Proteomes" id="UP000732377">
    <property type="component" value="Unassembled WGS sequence"/>
</dbReference>
<organism evidence="2 3">
    <name type="scientific">Symbiobacterium thermophilum</name>
    <dbReference type="NCBI Taxonomy" id="2734"/>
    <lineage>
        <taxon>Bacteria</taxon>
        <taxon>Bacillati</taxon>
        <taxon>Bacillota</taxon>
        <taxon>Clostridia</taxon>
        <taxon>Eubacteriales</taxon>
        <taxon>Symbiobacteriaceae</taxon>
        <taxon>Symbiobacterium</taxon>
    </lineage>
</organism>
<accession>A0A953LHG1</accession>
<dbReference type="AlphaFoldDB" id="A0A953LHG1"/>
<dbReference type="EMBL" id="PIUK01000067">
    <property type="protein sequence ID" value="MBY6276231.1"/>
    <property type="molecule type" value="Genomic_DNA"/>
</dbReference>
<name>A0A953LHG1_SYMTR</name>